<accession>A0A6L2LSB5</accession>
<evidence type="ECO:0000313" key="2">
    <source>
        <dbReference type="EMBL" id="GEU64039.1"/>
    </source>
</evidence>
<keyword evidence="2" id="KW-0695">RNA-directed DNA polymerase</keyword>
<name>A0A6L2LSB5_TANCI</name>
<proteinExistence type="predicted"/>
<organism evidence="2">
    <name type="scientific">Tanacetum cinerariifolium</name>
    <name type="common">Dalmatian daisy</name>
    <name type="synonym">Chrysanthemum cinerariifolium</name>
    <dbReference type="NCBI Taxonomy" id="118510"/>
    <lineage>
        <taxon>Eukaryota</taxon>
        <taxon>Viridiplantae</taxon>
        <taxon>Streptophyta</taxon>
        <taxon>Embryophyta</taxon>
        <taxon>Tracheophyta</taxon>
        <taxon>Spermatophyta</taxon>
        <taxon>Magnoliopsida</taxon>
        <taxon>eudicotyledons</taxon>
        <taxon>Gunneridae</taxon>
        <taxon>Pentapetalae</taxon>
        <taxon>asterids</taxon>
        <taxon>campanulids</taxon>
        <taxon>Asterales</taxon>
        <taxon>Asteraceae</taxon>
        <taxon>Asteroideae</taxon>
        <taxon>Anthemideae</taxon>
        <taxon>Anthemidinae</taxon>
        <taxon>Tanacetum</taxon>
    </lineage>
</organism>
<dbReference type="GO" id="GO:0003964">
    <property type="term" value="F:RNA-directed DNA polymerase activity"/>
    <property type="evidence" value="ECO:0007669"/>
    <property type="project" value="UniProtKB-KW"/>
</dbReference>
<dbReference type="EMBL" id="BKCJ010004952">
    <property type="protein sequence ID" value="GEU64039.1"/>
    <property type="molecule type" value="Genomic_DNA"/>
</dbReference>
<reference evidence="2" key="1">
    <citation type="journal article" date="2019" name="Sci. Rep.">
        <title>Draft genome of Tanacetum cinerariifolium, the natural source of mosquito coil.</title>
        <authorList>
            <person name="Yamashiro T."/>
            <person name="Shiraishi A."/>
            <person name="Satake H."/>
            <person name="Nakayama K."/>
        </authorList>
    </citation>
    <scope>NUCLEOTIDE SEQUENCE</scope>
</reference>
<dbReference type="AlphaFoldDB" id="A0A6L2LSB5"/>
<protein>
    <submittedName>
        <fullName evidence="2">Reverse transcriptase domain-containing protein</fullName>
    </submittedName>
</protein>
<sequence length="199" mass="23191">MWESAKTVAPTPNSTIVQPDVDANFVINSIRLKMIWEDKFDGYLRANPHGHIREFLAICDMFKYGETHSETVKILIFPLSLCNEAKTWFNELNEESITSDDQSKTDLKKLITKFLDGQRILNMFVKNNVNDMIIKMKQNENNFQTIYKNMERKIDEWWKSQNVSSEQTDRTEPPPPLAPTEQVNAVFTENGKTDWEGIR</sequence>
<feature type="region of interest" description="Disordered" evidence="1">
    <location>
        <begin position="160"/>
        <end position="183"/>
    </location>
</feature>
<evidence type="ECO:0000256" key="1">
    <source>
        <dbReference type="SAM" id="MobiDB-lite"/>
    </source>
</evidence>
<gene>
    <name evidence="2" type="ORF">Tci_036017</name>
</gene>
<comment type="caution">
    <text evidence="2">The sequence shown here is derived from an EMBL/GenBank/DDBJ whole genome shotgun (WGS) entry which is preliminary data.</text>
</comment>
<keyword evidence="2" id="KW-0808">Transferase</keyword>
<keyword evidence="2" id="KW-0548">Nucleotidyltransferase</keyword>